<dbReference type="AlphaFoldDB" id="A0A816XYW6"/>
<organism evidence="1">
    <name type="scientific">Brassica napus</name>
    <name type="common">Rape</name>
    <dbReference type="NCBI Taxonomy" id="3708"/>
    <lineage>
        <taxon>Eukaryota</taxon>
        <taxon>Viridiplantae</taxon>
        <taxon>Streptophyta</taxon>
        <taxon>Embryophyta</taxon>
        <taxon>Tracheophyta</taxon>
        <taxon>Spermatophyta</taxon>
        <taxon>Magnoliopsida</taxon>
        <taxon>eudicotyledons</taxon>
        <taxon>Gunneridae</taxon>
        <taxon>Pentapetalae</taxon>
        <taxon>rosids</taxon>
        <taxon>malvids</taxon>
        <taxon>Brassicales</taxon>
        <taxon>Brassicaceae</taxon>
        <taxon>Brassiceae</taxon>
        <taxon>Brassica</taxon>
    </lineage>
</organism>
<accession>A0A816XYW6</accession>
<proteinExistence type="predicted"/>
<evidence type="ECO:0000313" key="1">
    <source>
        <dbReference type="EMBL" id="CAF2152308.1"/>
    </source>
</evidence>
<protein>
    <submittedName>
        <fullName evidence="1">(rape) hypothetical protein</fullName>
    </submittedName>
</protein>
<reference evidence="1" key="1">
    <citation type="submission" date="2021-01" db="EMBL/GenBank/DDBJ databases">
        <authorList>
            <consortium name="Genoscope - CEA"/>
            <person name="William W."/>
        </authorList>
    </citation>
    <scope>NUCLEOTIDE SEQUENCE</scope>
</reference>
<dbReference type="Proteomes" id="UP001295469">
    <property type="component" value="Chromosome A01"/>
</dbReference>
<gene>
    <name evidence="1" type="ORF">DARMORV10_A01P27490.1</name>
</gene>
<dbReference type="EMBL" id="HG994355">
    <property type="protein sequence ID" value="CAF2152308.1"/>
    <property type="molecule type" value="Genomic_DNA"/>
</dbReference>
<sequence>MWSLYTIILFRKCSVSFWYCAEIVNALFPIRFPYVALDYEQEVETAKSSSAIKLNSFMLTLDFFVIPRRHFMLLKLKSARLKNMKNYNNYLEEGRSEDEAVQLYFQRLTMTTMLRMVVKSRSQKTQGFQNITEKFMELSTNSKICLLSFVVLLEVQEVNKMMLFIGVM</sequence>
<name>A0A816XYW6_BRANA</name>